<dbReference type="InterPro" id="IPR009061">
    <property type="entry name" value="DNA-bd_dom_put_sf"/>
</dbReference>
<evidence type="ECO:0000259" key="1">
    <source>
        <dbReference type="PROSITE" id="PS51702"/>
    </source>
</evidence>
<dbReference type="HOGENOM" id="CLU_131585_0_0_6"/>
<dbReference type="OrthoDB" id="5676324at2"/>
<evidence type="ECO:0000313" key="3">
    <source>
        <dbReference type="EMBL" id="SUC15687.1"/>
    </source>
</evidence>
<proteinExistence type="predicted"/>
<dbReference type="SUPFAM" id="SSF46955">
    <property type="entry name" value="Putative DNA-binding domain"/>
    <property type="match status" value="1"/>
</dbReference>
<evidence type="ECO:0000313" key="2">
    <source>
        <dbReference type="EMBL" id="QIF92625.1"/>
    </source>
</evidence>
<keyword evidence="5" id="KW-1185">Reference proteome</keyword>
<keyword evidence="3" id="KW-0238">DNA-binding</keyword>
<dbReference type="Proteomes" id="UP000254331">
    <property type="component" value="Unassembled WGS sequence"/>
</dbReference>
<reference evidence="3 4" key="1">
    <citation type="submission" date="2018-06" db="EMBL/GenBank/DDBJ databases">
        <authorList>
            <consortium name="Pathogen Informatics"/>
            <person name="Doyle S."/>
        </authorList>
    </citation>
    <scope>NUCLEOTIDE SEQUENCE [LARGE SCALE GENOMIC DNA]</scope>
    <source>
        <strain evidence="3 4">NCTC10376</strain>
    </source>
</reference>
<accession>A0A094T8N1</accession>
<dbReference type="STRING" id="585.DR95_3271"/>
<dbReference type="Gene3D" id="1.10.10.10">
    <property type="entry name" value="Winged helix-like DNA-binding domain superfamily/Winged helix DNA-binding domain"/>
    <property type="match status" value="1"/>
</dbReference>
<organism evidence="3 4">
    <name type="scientific">Proteus vulgaris</name>
    <dbReference type="NCBI Taxonomy" id="585"/>
    <lineage>
        <taxon>Bacteria</taxon>
        <taxon>Pseudomonadati</taxon>
        <taxon>Pseudomonadota</taxon>
        <taxon>Gammaproteobacteria</taxon>
        <taxon>Enterobacterales</taxon>
        <taxon>Morganellaceae</taxon>
        <taxon>Proteus</taxon>
    </lineage>
</organism>
<evidence type="ECO:0000313" key="5">
    <source>
        <dbReference type="Proteomes" id="UP000503287"/>
    </source>
</evidence>
<dbReference type="InterPro" id="IPR036388">
    <property type="entry name" value="WH-like_DNA-bd_sf"/>
</dbReference>
<dbReference type="InterPro" id="IPR003314">
    <property type="entry name" value="Mu-type_HTH"/>
</dbReference>
<reference evidence="2 5" key="2">
    <citation type="submission" date="2020-01" db="EMBL/GenBank/DDBJ databases">
        <title>The genomic epidemiology of tigecycline resistance gene tet(X) variants in a swine farm in China.</title>
        <authorList>
            <person name="Peng K."/>
            <person name="Li R."/>
        </authorList>
    </citation>
    <scope>NUCLEOTIDE SEQUENCE [LARGE SCALE GENOMIC DNA]</scope>
    <source>
        <strain evidence="2 5">ZN3</strain>
    </source>
</reference>
<protein>
    <submittedName>
        <fullName evidence="3">Phage-related DNA-binding protein</fullName>
    </submittedName>
    <submittedName>
        <fullName evidence="2">Putative DNA-binding transcriptional regulator</fullName>
    </submittedName>
</protein>
<dbReference type="AlphaFoldDB" id="A0A094T8N1"/>
<dbReference type="RefSeq" id="WP_036939375.1">
    <property type="nucleotide sequence ID" value="NZ_CABMNT010000006.1"/>
</dbReference>
<dbReference type="EMBL" id="UGTW01000001">
    <property type="protein sequence ID" value="SUC15687.1"/>
    <property type="molecule type" value="Genomic_DNA"/>
</dbReference>
<dbReference type="eggNOG" id="COG2932">
    <property type="taxonomic scope" value="Bacteria"/>
</dbReference>
<name>A0A094T8N1_PROVU</name>
<gene>
    <name evidence="2" type="ORF">GTH24_01405</name>
    <name evidence="3" type="ORF">NCTC10376_01544</name>
</gene>
<sequence length="138" mass="15787">MKKEWYTAKELVGLAGLPNSPQGVNLMARREGWENRRKRGVQGKAVEYSVKSLPDEVIGVLAAHEPPAEYLSKRQDAFLIWVEAYYQLTKSEREKIVKFVLREGLAKLISYIDADNQDAIERENEEVLNKLKNPPEST</sequence>
<dbReference type="EMBL" id="CP047344">
    <property type="protein sequence ID" value="QIF92625.1"/>
    <property type="molecule type" value="Genomic_DNA"/>
</dbReference>
<dbReference type="PROSITE" id="PS51702">
    <property type="entry name" value="HTH_MU"/>
    <property type="match status" value="1"/>
</dbReference>
<feature type="domain" description="HTH Mu-type" evidence="1">
    <location>
        <begin position="2"/>
        <end position="69"/>
    </location>
</feature>
<dbReference type="GeneID" id="93395849"/>
<evidence type="ECO:0000313" key="4">
    <source>
        <dbReference type="Proteomes" id="UP000254331"/>
    </source>
</evidence>
<dbReference type="Proteomes" id="UP000503287">
    <property type="component" value="Chromosome"/>
</dbReference>
<dbReference type="Pfam" id="PF02316">
    <property type="entry name" value="HTH_Tnp_Mu_1"/>
    <property type="match status" value="1"/>
</dbReference>
<dbReference type="GO" id="GO:0003677">
    <property type="term" value="F:DNA binding"/>
    <property type="evidence" value="ECO:0007669"/>
    <property type="project" value="UniProtKB-KW"/>
</dbReference>